<feature type="compositionally biased region" description="Low complexity" evidence="1">
    <location>
        <begin position="13"/>
        <end position="23"/>
    </location>
</feature>
<protein>
    <recommendedName>
        <fullName evidence="2">2EXR domain-containing protein</fullName>
    </recommendedName>
</protein>
<evidence type="ECO:0000256" key="1">
    <source>
        <dbReference type="SAM" id="MobiDB-lite"/>
    </source>
</evidence>
<organism evidence="3 4">
    <name type="scientific">Diaporthe ampelina</name>
    <dbReference type="NCBI Taxonomy" id="1214573"/>
    <lineage>
        <taxon>Eukaryota</taxon>
        <taxon>Fungi</taxon>
        <taxon>Dikarya</taxon>
        <taxon>Ascomycota</taxon>
        <taxon>Pezizomycotina</taxon>
        <taxon>Sordariomycetes</taxon>
        <taxon>Sordariomycetidae</taxon>
        <taxon>Diaporthales</taxon>
        <taxon>Diaporthaceae</taxon>
        <taxon>Diaporthe</taxon>
    </lineage>
</organism>
<dbReference type="InterPro" id="IPR045518">
    <property type="entry name" value="2EXR"/>
</dbReference>
<accession>A0A0G2FFZ2</accession>
<feature type="region of interest" description="Disordered" evidence="1">
    <location>
        <begin position="275"/>
        <end position="300"/>
    </location>
</feature>
<dbReference type="OrthoDB" id="5228842at2759"/>
<reference evidence="3 4" key="1">
    <citation type="submission" date="2015-05" db="EMBL/GenBank/DDBJ databases">
        <title>Distinctive expansion of gene families associated with plant cell wall degradation and secondary metabolism in the genomes of grapevine trunk pathogens.</title>
        <authorList>
            <person name="Lawrence D.P."/>
            <person name="Travadon R."/>
            <person name="Rolshausen P.E."/>
            <person name="Baumgartner K."/>
        </authorList>
    </citation>
    <scope>NUCLEOTIDE SEQUENCE [LARGE SCALE GENOMIC DNA]</scope>
    <source>
        <strain evidence="3">DA912</strain>
    </source>
</reference>
<feature type="domain" description="2EXR" evidence="2">
    <location>
        <begin position="37"/>
        <end position="166"/>
    </location>
</feature>
<gene>
    <name evidence="3" type="ORF">UCDDA912_g07026</name>
</gene>
<dbReference type="Pfam" id="PF20150">
    <property type="entry name" value="2EXR"/>
    <property type="match status" value="1"/>
</dbReference>
<proteinExistence type="predicted"/>
<feature type="region of interest" description="Disordered" evidence="1">
    <location>
        <begin position="1"/>
        <end position="23"/>
    </location>
</feature>
<evidence type="ECO:0000313" key="4">
    <source>
        <dbReference type="Proteomes" id="UP000034680"/>
    </source>
</evidence>
<sequence>MADDAMQNLPADSGQSSLQTSSATASVADQPTIAASFHRFAFLPEEIRRLVWQQACFPTRVHFLKFPSYCTLPRVGFVEDPADAPSLNYDGVRDDLAMLIANSDNYKQSWGVPGSRKFRRFYWRRDFNGLGAVCPEARDVYLSLINDEQSQLALKKTVIVNDSLDIFHFSSSISNEDDATFLLTMRPKLCPINLAIHVDIHSQYSNFRFADGGKKAVQKLPRWLLKAIEWGREAKEGYNNSPATSLTPSIDDVAINLKDLQVVFLIDHGIKLRRRTQGDANGQPSTAPNPSPKRVRTDSWPSAHQYSALAHGMHSRFYALSPGNQEIMRHWDVPAHVWPVLEETKRVIGSSDDWRVNIYLMASVSKKTRSPRRE</sequence>
<reference evidence="3 4" key="2">
    <citation type="submission" date="2015-05" db="EMBL/GenBank/DDBJ databases">
        <authorList>
            <person name="Morales-Cruz A."/>
            <person name="Amrine K.C."/>
            <person name="Cantu D."/>
        </authorList>
    </citation>
    <scope>NUCLEOTIDE SEQUENCE [LARGE SCALE GENOMIC DNA]</scope>
    <source>
        <strain evidence="3">DA912</strain>
    </source>
</reference>
<evidence type="ECO:0000313" key="3">
    <source>
        <dbReference type="EMBL" id="KKY33056.1"/>
    </source>
</evidence>
<dbReference type="AlphaFoldDB" id="A0A0G2FFZ2"/>
<dbReference type="EMBL" id="LCUC01000266">
    <property type="protein sequence ID" value="KKY33056.1"/>
    <property type="molecule type" value="Genomic_DNA"/>
</dbReference>
<evidence type="ECO:0000259" key="2">
    <source>
        <dbReference type="Pfam" id="PF20150"/>
    </source>
</evidence>
<name>A0A0G2FFZ2_9PEZI</name>
<keyword evidence="4" id="KW-1185">Reference proteome</keyword>
<dbReference type="Proteomes" id="UP000034680">
    <property type="component" value="Unassembled WGS sequence"/>
</dbReference>
<comment type="caution">
    <text evidence="3">The sequence shown here is derived from an EMBL/GenBank/DDBJ whole genome shotgun (WGS) entry which is preliminary data.</text>
</comment>
<feature type="compositionally biased region" description="Polar residues" evidence="1">
    <location>
        <begin position="278"/>
        <end position="288"/>
    </location>
</feature>